<evidence type="ECO:0000256" key="2">
    <source>
        <dbReference type="ARBA" id="ARBA00022729"/>
    </source>
</evidence>
<evidence type="ECO:0000256" key="3">
    <source>
        <dbReference type="ARBA" id="ARBA00023180"/>
    </source>
</evidence>
<dbReference type="EMBL" id="JAGUCO010000011">
    <property type="protein sequence ID" value="MBS2099460.1"/>
    <property type="molecule type" value="Genomic_DNA"/>
</dbReference>
<feature type="signal peptide" evidence="4">
    <location>
        <begin position="1"/>
        <end position="22"/>
    </location>
</feature>
<dbReference type="RefSeq" id="WP_212216702.1">
    <property type="nucleotide sequence ID" value="NZ_JAGUCO010000011.1"/>
</dbReference>
<dbReference type="SUPFAM" id="SSF49265">
    <property type="entry name" value="Fibronectin type III"/>
    <property type="match status" value="1"/>
</dbReference>
<dbReference type="SUPFAM" id="SSF51126">
    <property type="entry name" value="Pectin lyase-like"/>
    <property type="match status" value="2"/>
</dbReference>
<name>A0ABS5JX29_9BACT</name>
<gene>
    <name evidence="6" type="ORF">KEM10_14285</name>
</gene>
<evidence type="ECO:0000313" key="7">
    <source>
        <dbReference type="Proteomes" id="UP000708576"/>
    </source>
</evidence>
<dbReference type="InterPro" id="IPR026444">
    <property type="entry name" value="Secre_tail"/>
</dbReference>
<keyword evidence="1" id="KW-0479">Metal-binding</keyword>
<dbReference type="Pfam" id="PF12951">
    <property type="entry name" value="PATR"/>
    <property type="match status" value="3"/>
</dbReference>
<sequence>MKKFYLLFLLLQVTFLTSHSNAQQLAFPGAEGFGKYAVGGRNGSVYHVTNLNDSGTGSLRDAMSQSNRIIVFDVAGVIKINSTLSAKSNLYIAGQTAPGEGITVYGNRVTFSGADNSICRYMKFRMGEKYGDSGKDAVGIANGSNMIFDHCSVSWGRDETFSINWDGKGTEPNNITIQNCIVAQGLMSHSAGGLIQTNGGVTLYRNLYVDNDTRNCKIKGVNQYANNMVYNWRSAAYIMGGDSEGHSYANCVSNYFIKGPNDGDVPLSGANSNFHIYADDNWYDGDKDGSLNGALVPYSDYFGGPDFQNERYDYPVLPIISSQEVYGSLLPDVGASLPCRDFIDYYLINEVESLGEEGKIITSEEELPFGAPEVWSLWAGNNPVDTDGDGIPDWWEEANGLNANLATDAMEIAENGYANIENYINSIDVSNTQGYLRQPLNLRLAESTQNTLTLRWYDYTEQEDGYIIERKVDGVFTQIGTTGVNEDTFVVEGLEPEEEGEYRVKAFNSEIESEYSVVLICKTKPVPVDVVDLDAFEPDMNWTAGEDQNWNSTSLNWMSSTNPVSFTNDSKVLFGTQSESQSINITEEVHPSIVVVSAESDYSFSGSAIGGATSVNKAGTGTLSLNSSNTYTGATVIHDGVMEISSLANGGVASSIGASQNYDFNWVWLGGEIRYTGSSVSTDRNVALDGLTSFSVNNNSTSVTLNGSLAGQGGLTKTGDGTLVLTNQNPYAGQTVVSGGILELNGMTALTNTAGMGTSGTVVLNGGRLKLWGGESANYETYNFNMEVAAGTTSYFQMDRTCYLKGAVSGEGTLNYDIYYVREYIQGDWSQFSGTLYANGVGSTSDGTQFMLNNTNGIPNGVLVTTGSTKVICWKNASTMRLGGLSGDSGTKLCGADKQNNASTMKWIVGGAGTDETFNGVINNECSNERYNGTTTIVKEGTGVWRLTGYNTYKGTTTITDGKLIVNGTHTSTANTVVEGGTLAGKGRLYGKVYVREGAGLEPGDDDVSAFSVGGLNLNSGSIITMDINSVAKSKDLINSSGAITYGGTLIVNLTGELKAGNSITLFSGSSHSGNFDEIIPASPGEGLEWYFEDGVLHVTASTGINNTDLSEIEVYPNPVSDNLHIDLNDEYDVVEVKINTMSGREVLSSKHKKVNEISLPVSHLKAGFYLMELTLNENEYKAFKILKE</sequence>
<dbReference type="PANTHER" id="PTHR42970">
    <property type="entry name" value="PECTATE LYASE C-RELATED"/>
    <property type="match status" value="1"/>
</dbReference>
<evidence type="ECO:0000256" key="4">
    <source>
        <dbReference type="SAM" id="SignalP"/>
    </source>
</evidence>
<dbReference type="InterPro" id="IPR052063">
    <property type="entry name" value="Polysaccharide_Lyase_1"/>
</dbReference>
<dbReference type="Proteomes" id="UP000708576">
    <property type="component" value="Unassembled WGS sequence"/>
</dbReference>
<comment type="caution">
    <text evidence="6">The sequence shown here is derived from an EMBL/GenBank/DDBJ whole genome shotgun (WGS) entry which is preliminary data.</text>
</comment>
<reference evidence="6 7" key="1">
    <citation type="journal article" date="2015" name="Int. J. Syst. Evol. Microbiol.">
        <title>Carboxylicivirga linearis sp. nov., isolated from a sea cucumber culture pond.</title>
        <authorList>
            <person name="Wang F.Q."/>
            <person name="Zhou Y.X."/>
            <person name="Lin X.Z."/>
            <person name="Chen G.J."/>
            <person name="Du Z.J."/>
        </authorList>
    </citation>
    <scope>NUCLEOTIDE SEQUENCE [LARGE SCALE GENOMIC DNA]</scope>
    <source>
        <strain evidence="6 7">FB218</strain>
    </source>
</reference>
<dbReference type="InterPro" id="IPR013425">
    <property type="entry name" value="Autotrns_rpt"/>
</dbReference>
<feature type="chain" id="PRO_5047369126" evidence="4">
    <location>
        <begin position="23"/>
        <end position="1189"/>
    </location>
</feature>
<keyword evidence="3" id="KW-0325">Glycoprotein</keyword>
<dbReference type="InterPro" id="IPR003961">
    <property type="entry name" value="FN3_dom"/>
</dbReference>
<dbReference type="SMART" id="SM00060">
    <property type="entry name" value="FN3"/>
    <property type="match status" value="1"/>
</dbReference>
<keyword evidence="2 4" id="KW-0732">Signal</keyword>
<dbReference type="InterPro" id="IPR012334">
    <property type="entry name" value="Pectin_lyas_fold"/>
</dbReference>
<evidence type="ECO:0000259" key="5">
    <source>
        <dbReference type="PROSITE" id="PS50853"/>
    </source>
</evidence>
<dbReference type="NCBIfam" id="TIGR02601">
    <property type="entry name" value="autotrns_rpt"/>
    <property type="match status" value="3"/>
</dbReference>
<dbReference type="PANTHER" id="PTHR42970:SF1">
    <property type="entry name" value="PECTATE LYASE C-RELATED"/>
    <property type="match status" value="1"/>
</dbReference>
<dbReference type="CDD" id="cd00063">
    <property type="entry name" value="FN3"/>
    <property type="match status" value="1"/>
</dbReference>
<accession>A0ABS5JX29</accession>
<dbReference type="Gene3D" id="2.60.40.10">
    <property type="entry name" value="Immunoglobulins"/>
    <property type="match status" value="1"/>
</dbReference>
<proteinExistence type="predicted"/>
<keyword evidence="7" id="KW-1185">Reference proteome</keyword>
<feature type="domain" description="Fibronectin type-III" evidence="5">
    <location>
        <begin position="438"/>
        <end position="526"/>
    </location>
</feature>
<protein>
    <submittedName>
        <fullName evidence="6">Autotransporter-associated beta strand repeat-containing protein</fullName>
    </submittedName>
</protein>
<evidence type="ECO:0000313" key="6">
    <source>
        <dbReference type="EMBL" id="MBS2099460.1"/>
    </source>
</evidence>
<dbReference type="InterPro" id="IPR036116">
    <property type="entry name" value="FN3_sf"/>
</dbReference>
<dbReference type="Pfam" id="PF18962">
    <property type="entry name" value="Por_Secre_tail"/>
    <property type="match status" value="1"/>
</dbReference>
<evidence type="ECO:0000256" key="1">
    <source>
        <dbReference type="ARBA" id="ARBA00022723"/>
    </source>
</evidence>
<organism evidence="6 7">
    <name type="scientific">Carboxylicivirga linearis</name>
    <dbReference type="NCBI Taxonomy" id="1628157"/>
    <lineage>
        <taxon>Bacteria</taxon>
        <taxon>Pseudomonadati</taxon>
        <taxon>Bacteroidota</taxon>
        <taxon>Bacteroidia</taxon>
        <taxon>Marinilabiliales</taxon>
        <taxon>Marinilabiliaceae</taxon>
        <taxon>Carboxylicivirga</taxon>
    </lineage>
</organism>
<dbReference type="NCBIfam" id="TIGR04183">
    <property type="entry name" value="Por_Secre_tail"/>
    <property type="match status" value="1"/>
</dbReference>
<dbReference type="PROSITE" id="PS50853">
    <property type="entry name" value="FN3"/>
    <property type="match status" value="1"/>
</dbReference>
<dbReference type="Gene3D" id="2.160.20.10">
    <property type="entry name" value="Single-stranded right-handed beta-helix, Pectin lyase-like"/>
    <property type="match status" value="1"/>
</dbReference>
<dbReference type="InterPro" id="IPR011050">
    <property type="entry name" value="Pectin_lyase_fold/virulence"/>
</dbReference>
<dbReference type="InterPro" id="IPR013783">
    <property type="entry name" value="Ig-like_fold"/>
</dbReference>